<comment type="caution">
    <text evidence="8">The sequence shown here is derived from an EMBL/GenBank/DDBJ whole genome shotgun (WGS) entry which is preliminary data.</text>
</comment>
<dbReference type="Pfam" id="PF03016">
    <property type="entry name" value="Exostosin_GT47"/>
    <property type="match status" value="1"/>
</dbReference>
<comment type="similarity">
    <text evidence="2">Belongs to the glycosyltransferase 47 family.</text>
</comment>
<name>A0AAW1NBT7_SAPOF</name>
<proteinExistence type="inferred from homology"/>
<reference evidence="8" key="1">
    <citation type="submission" date="2024-03" db="EMBL/GenBank/DDBJ databases">
        <title>WGS assembly of Saponaria officinalis var. Norfolk2.</title>
        <authorList>
            <person name="Jenkins J."/>
            <person name="Shu S."/>
            <person name="Grimwood J."/>
            <person name="Barry K."/>
            <person name="Goodstein D."/>
            <person name="Schmutz J."/>
            <person name="Leebens-Mack J."/>
            <person name="Osbourn A."/>
        </authorList>
    </citation>
    <scope>NUCLEOTIDE SEQUENCE [LARGE SCALE GENOMIC DNA]</scope>
    <source>
        <strain evidence="8">JIC</strain>
    </source>
</reference>
<accession>A0AAW1NBT7</accession>
<dbReference type="PANTHER" id="PTHR11062">
    <property type="entry name" value="EXOSTOSIN HEPARAN SULFATE GLYCOSYLTRANSFERASE -RELATED"/>
    <property type="match status" value="1"/>
</dbReference>
<dbReference type="AlphaFoldDB" id="A0AAW1NBT7"/>
<keyword evidence="6" id="KW-1133">Transmembrane helix</keyword>
<keyword evidence="6" id="KW-0812">Transmembrane</keyword>
<evidence type="ECO:0000259" key="7">
    <source>
        <dbReference type="Pfam" id="PF03016"/>
    </source>
</evidence>
<feature type="domain" description="Exostosin GT47" evidence="7">
    <location>
        <begin position="82"/>
        <end position="425"/>
    </location>
</feature>
<evidence type="ECO:0000256" key="3">
    <source>
        <dbReference type="ARBA" id="ARBA00022676"/>
    </source>
</evidence>
<gene>
    <name evidence="8" type="ORF">RND81_01G012100</name>
</gene>
<evidence type="ECO:0000256" key="6">
    <source>
        <dbReference type="SAM" id="Phobius"/>
    </source>
</evidence>
<protein>
    <recommendedName>
        <fullName evidence="7">Exostosin GT47 domain-containing protein</fullName>
    </recommendedName>
</protein>
<evidence type="ECO:0000256" key="5">
    <source>
        <dbReference type="ARBA" id="ARBA00023034"/>
    </source>
</evidence>
<keyword evidence="9" id="KW-1185">Reference proteome</keyword>
<evidence type="ECO:0000256" key="4">
    <source>
        <dbReference type="ARBA" id="ARBA00022968"/>
    </source>
</evidence>
<evidence type="ECO:0000256" key="1">
    <source>
        <dbReference type="ARBA" id="ARBA00004323"/>
    </source>
</evidence>
<keyword evidence="6" id="KW-0472">Membrane</keyword>
<dbReference type="PANTHER" id="PTHR11062:SF282">
    <property type="entry name" value="XYLOGLUCAN GALACTOSYLTRANSFERASE GT11-RELATED"/>
    <property type="match status" value="1"/>
</dbReference>
<dbReference type="InterPro" id="IPR040911">
    <property type="entry name" value="Exostosin_GT47"/>
</dbReference>
<organism evidence="8 9">
    <name type="scientific">Saponaria officinalis</name>
    <name type="common">Common soapwort</name>
    <name type="synonym">Lychnis saponaria</name>
    <dbReference type="NCBI Taxonomy" id="3572"/>
    <lineage>
        <taxon>Eukaryota</taxon>
        <taxon>Viridiplantae</taxon>
        <taxon>Streptophyta</taxon>
        <taxon>Embryophyta</taxon>
        <taxon>Tracheophyta</taxon>
        <taxon>Spermatophyta</taxon>
        <taxon>Magnoliopsida</taxon>
        <taxon>eudicotyledons</taxon>
        <taxon>Gunneridae</taxon>
        <taxon>Pentapetalae</taxon>
        <taxon>Caryophyllales</taxon>
        <taxon>Caryophyllaceae</taxon>
        <taxon>Caryophylleae</taxon>
        <taxon>Saponaria</taxon>
    </lineage>
</organism>
<keyword evidence="4" id="KW-0735">Signal-anchor</keyword>
<evidence type="ECO:0000256" key="2">
    <source>
        <dbReference type="ARBA" id="ARBA00010271"/>
    </source>
</evidence>
<feature type="transmembrane region" description="Helical" evidence="6">
    <location>
        <begin position="27"/>
        <end position="51"/>
    </location>
</feature>
<dbReference type="GO" id="GO:0016757">
    <property type="term" value="F:glycosyltransferase activity"/>
    <property type="evidence" value="ECO:0007669"/>
    <property type="project" value="UniProtKB-KW"/>
</dbReference>
<evidence type="ECO:0000313" key="9">
    <source>
        <dbReference type="Proteomes" id="UP001443914"/>
    </source>
</evidence>
<dbReference type="EMBL" id="JBDFQZ010000001">
    <property type="protein sequence ID" value="KAK9755242.1"/>
    <property type="molecule type" value="Genomic_DNA"/>
</dbReference>
<evidence type="ECO:0000313" key="8">
    <source>
        <dbReference type="EMBL" id="KAK9755242.1"/>
    </source>
</evidence>
<keyword evidence="5" id="KW-0333">Golgi apparatus</keyword>
<dbReference type="GO" id="GO:0000139">
    <property type="term" value="C:Golgi membrane"/>
    <property type="evidence" value="ECO:0007669"/>
    <property type="project" value="UniProtKB-SubCell"/>
</dbReference>
<sequence length="518" mass="59183">MPSKKGYQIIVENNEKTSVTENYCSNISWFVFITCTILSLFLVISIPTMFFPNNRCLTLDINVLSNVTVNNIIQSSAEHVNCTGKYIYVLDLPSKFNTDLLENCSSINPWKDICALLGNSGLGEKIRVTSKDDIKVFSGSNWYDTDQFSSEVIFHSRMKQYKCLTNDYSEASAVFVPFYSGLDVGRYLWTTNATLRDGTAKELVEFLTQRPEWKRFGGRDHFLIAGRITWDFSRTSENLSTPDGWGNHLLDLPEMKNVTSLLLEASPTSKSEIGIPYPTYFHPETLTEVDSWQNQIRRKNRPYLFSFAGAPRPNIKESIRNLLIDQCLAAAKHGVCNFLHMNPDVKPVTIMSVFQQSDFCLQPPGDSYTRKSTFDSILAGCIPVFFHPGSAYVHYIWHLPKNYSSYSVFIPMNDLMSGNVSIEKTLSRIPKYRVKAMREEVIKLIPRIVYANPNSNVVDDSFEDAFEVAVQGVLNRVERLKSEINGSNYESVIPNELAWKYKFFGDLDNHDWDKYFGY</sequence>
<dbReference type="Proteomes" id="UP001443914">
    <property type="component" value="Unassembled WGS sequence"/>
</dbReference>
<comment type="subcellular location">
    <subcellularLocation>
        <location evidence="1">Golgi apparatus membrane</location>
        <topology evidence="1">Single-pass type II membrane protein</topology>
    </subcellularLocation>
</comment>
<dbReference type="InterPro" id="IPR004263">
    <property type="entry name" value="Exostosin"/>
</dbReference>
<keyword evidence="3" id="KW-0808">Transferase</keyword>
<keyword evidence="3" id="KW-0328">Glycosyltransferase</keyword>